<keyword evidence="4" id="KW-1185">Reference proteome</keyword>
<feature type="signal peptide" evidence="2">
    <location>
        <begin position="1"/>
        <end position="28"/>
    </location>
</feature>
<comment type="caution">
    <text evidence="3">The sequence shown here is derived from an EMBL/GenBank/DDBJ whole genome shotgun (WGS) entry which is preliminary data.</text>
</comment>
<accession>A0A9Q0EZM4</accession>
<name>A0A9Q0EZM4_9ROSI</name>
<feature type="chain" id="PRO_5040311376" evidence="2">
    <location>
        <begin position="29"/>
        <end position="86"/>
    </location>
</feature>
<dbReference type="Proteomes" id="UP001141552">
    <property type="component" value="Unassembled WGS sequence"/>
</dbReference>
<dbReference type="AlphaFoldDB" id="A0A9Q0EZM4"/>
<reference evidence="3" key="1">
    <citation type="submission" date="2022-02" db="EMBL/GenBank/DDBJ databases">
        <authorList>
            <person name="Henning P.M."/>
            <person name="McCubbin A.G."/>
            <person name="Shore J.S."/>
        </authorList>
    </citation>
    <scope>NUCLEOTIDE SEQUENCE</scope>
    <source>
        <strain evidence="3">F60SS</strain>
        <tissue evidence="3">Leaves</tissue>
    </source>
</reference>
<reference evidence="3" key="2">
    <citation type="journal article" date="2023" name="Plants (Basel)">
        <title>Annotation of the Turnera subulata (Passifloraceae) Draft Genome Reveals the S-Locus Evolved after the Divergence of Turneroideae from Passifloroideae in a Stepwise Manner.</title>
        <authorList>
            <person name="Henning P.M."/>
            <person name="Roalson E.H."/>
            <person name="Mir W."/>
            <person name="McCubbin A.G."/>
            <person name="Shore J.S."/>
        </authorList>
    </citation>
    <scope>NUCLEOTIDE SEQUENCE</scope>
    <source>
        <strain evidence="3">F60SS</strain>
    </source>
</reference>
<organism evidence="3 4">
    <name type="scientific">Turnera subulata</name>
    <dbReference type="NCBI Taxonomy" id="218843"/>
    <lineage>
        <taxon>Eukaryota</taxon>
        <taxon>Viridiplantae</taxon>
        <taxon>Streptophyta</taxon>
        <taxon>Embryophyta</taxon>
        <taxon>Tracheophyta</taxon>
        <taxon>Spermatophyta</taxon>
        <taxon>Magnoliopsida</taxon>
        <taxon>eudicotyledons</taxon>
        <taxon>Gunneridae</taxon>
        <taxon>Pentapetalae</taxon>
        <taxon>rosids</taxon>
        <taxon>fabids</taxon>
        <taxon>Malpighiales</taxon>
        <taxon>Passifloraceae</taxon>
        <taxon>Turnera</taxon>
    </lineage>
</organism>
<sequence length="86" mass="9502">MKLKSTTARMRVVATAFVLMMLCSCLDANRKALKVEPIREQQQRNLVEVKNESNEHPAGTTVNNHHYIPRQDFNNFGGDAGTGGSG</sequence>
<dbReference type="PANTHER" id="PTHR36040">
    <property type="entry name" value="OS04G0188500 PROTEIN"/>
    <property type="match status" value="1"/>
</dbReference>
<dbReference type="EMBL" id="JAKUCV010007712">
    <property type="protein sequence ID" value="KAJ4822293.1"/>
    <property type="molecule type" value="Genomic_DNA"/>
</dbReference>
<evidence type="ECO:0000256" key="1">
    <source>
        <dbReference type="SAM" id="MobiDB-lite"/>
    </source>
</evidence>
<dbReference type="PANTHER" id="PTHR36040:SF5">
    <property type="entry name" value="TRANSMEMBRANE PROTEIN"/>
    <property type="match status" value="1"/>
</dbReference>
<protein>
    <submittedName>
        <fullName evidence="3">Uncharacterized protein</fullName>
    </submittedName>
</protein>
<keyword evidence="2" id="KW-0732">Signal</keyword>
<proteinExistence type="predicted"/>
<evidence type="ECO:0000313" key="4">
    <source>
        <dbReference type="Proteomes" id="UP001141552"/>
    </source>
</evidence>
<feature type="region of interest" description="Disordered" evidence="1">
    <location>
        <begin position="48"/>
        <end position="86"/>
    </location>
</feature>
<dbReference type="OrthoDB" id="1160759at2759"/>
<evidence type="ECO:0000256" key="2">
    <source>
        <dbReference type="SAM" id="SignalP"/>
    </source>
</evidence>
<evidence type="ECO:0000313" key="3">
    <source>
        <dbReference type="EMBL" id="KAJ4822293.1"/>
    </source>
</evidence>
<gene>
    <name evidence="3" type="ORF">Tsubulata_006403</name>
</gene>
<dbReference type="PROSITE" id="PS51257">
    <property type="entry name" value="PROKAR_LIPOPROTEIN"/>
    <property type="match status" value="1"/>
</dbReference>